<dbReference type="InterPro" id="IPR009003">
    <property type="entry name" value="Peptidase_S1_PA"/>
</dbReference>
<feature type="domain" description="PDZ" evidence="5">
    <location>
        <begin position="413"/>
        <end position="493"/>
    </location>
</feature>
<sequence length="508" mass="52261">MADKQQTDPAPSWWSRPEGAPAGGREGLPAPRPEDGDRSGAQERQLPAGDLIAEDHPRDPEQAPQEPLQVPEQGAQDHLHVPERTTPDHPQVPEQTTPDLTRHPEQGPQGLPPGPEAARGVRYDPWGDQPLQVVDRGRERRGFRLWQVAALSLATALLAGGVGGYLGVLAERQSSTRLELPQAGVADKGRAPESVAGIAATALPGVVTLHVRGEKGSGTGTGFVIDPQGHILTNNHVVADAKDITVTFSTGESVSAVLVGRDSGYDLAVVKVSGVRGLRPLSLGNSENVQVGDPVVAIGAPFDLSNTVTAGIISATGRPVTAGGDKGDGSDISYVDALQTDAPINPGNSGGPLLDAKAHVVGINSAIRGADGGGGSEEGTRQGGSIGLGFAIPINQGKRVAEELIRTGKATHPVIGVTLDMEYTGDGARVGDKGEDGKPAVVAGGPGARAGIKAGDVITKVDGQRVHGGDELIIKIRAHRPGDPLTLTVTREGKERTLEVVLGSANGS</sequence>
<feature type="transmembrane region" description="Helical" evidence="4">
    <location>
        <begin position="145"/>
        <end position="168"/>
    </location>
</feature>
<feature type="compositionally biased region" description="Basic and acidic residues" evidence="3">
    <location>
        <begin position="75"/>
        <end position="87"/>
    </location>
</feature>
<evidence type="ECO:0000256" key="1">
    <source>
        <dbReference type="ARBA" id="ARBA00022670"/>
    </source>
</evidence>
<dbReference type="PRINTS" id="PR00834">
    <property type="entry name" value="PROTEASES2C"/>
</dbReference>
<gene>
    <name evidence="6" type="ORF">OG327_22565</name>
</gene>
<keyword evidence="2" id="KW-0378">Hydrolase</keyword>
<dbReference type="InterPro" id="IPR051201">
    <property type="entry name" value="Chloro_Bact_Ser_Proteases"/>
</dbReference>
<name>A0AAU2JUE6_9ACTN</name>
<feature type="region of interest" description="Disordered" evidence="3">
    <location>
        <begin position="1"/>
        <end position="125"/>
    </location>
</feature>
<dbReference type="Gene3D" id="2.30.42.10">
    <property type="match status" value="1"/>
</dbReference>
<evidence type="ECO:0000313" key="6">
    <source>
        <dbReference type="EMBL" id="WTU75888.1"/>
    </source>
</evidence>
<keyword evidence="4" id="KW-0472">Membrane</keyword>
<dbReference type="PANTHER" id="PTHR43343">
    <property type="entry name" value="PEPTIDASE S12"/>
    <property type="match status" value="1"/>
</dbReference>
<dbReference type="InterPro" id="IPR036034">
    <property type="entry name" value="PDZ_sf"/>
</dbReference>
<dbReference type="Pfam" id="PF13180">
    <property type="entry name" value="PDZ_2"/>
    <property type="match status" value="1"/>
</dbReference>
<evidence type="ECO:0000259" key="5">
    <source>
        <dbReference type="SMART" id="SM00228"/>
    </source>
</evidence>
<evidence type="ECO:0000256" key="2">
    <source>
        <dbReference type="ARBA" id="ARBA00022801"/>
    </source>
</evidence>
<evidence type="ECO:0000256" key="4">
    <source>
        <dbReference type="SAM" id="Phobius"/>
    </source>
</evidence>
<dbReference type="EMBL" id="CP108264">
    <property type="protein sequence ID" value="WTU75888.1"/>
    <property type="molecule type" value="Genomic_DNA"/>
</dbReference>
<dbReference type="InterPro" id="IPR001478">
    <property type="entry name" value="PDZ"/>
</dbReference>
<dbReference type="AlphaFoldDB" id="A0AAU2JUE6"/>
<proteinExistence type="predicted"/>
<dbReference type="SUPFAM" id="SSF50156">
    <property type="entry name" value="PDZ domain-like"/>
    <property type="match status" value="1"/>
</dbReference>
<protein>
    <submittedName>
        <fullName evidence="6">Trypsin-like peptidase domain-containing protein</fullName>
    </submittedName>
</protein>
<dbReference type="SMART" id="SM00228">
    <property type="entry name" value="PDZ"/>
    <property type="match status" value="1"/>
</dbReference>
<dbReference type="GO" id="GO:0004252">
    <property type="term" value="F:serine-type endopeptidase activity"/>
    <property type="evidence" value="ECO:0007669"/>
    <property type="project" value="InterPro"/>
</dbReference>
<keyword evidence="4" id="KW-1133">Transmembrane helix</keyword>
<accession>A0AAU2JUE6</accession>
<organism evidence="6">
    <name type="scientific">Streptomyces sp. NBC_00049</name>
    <dbReference type="NCBI Taxonomy" id="2903617"/>
    <lineage>
        <taxon>Bacteria</taxon>
        <taxon>Bacillati</taxon>
        <taxon>Actinomycetota</taxon>
        <taxon>Actinomycetes</taxon>
        <taxon>Kitasatosporales</taxon>
        <taxon>Streptomycetaceae</taxon>
        <taxon>Streptomyces</taxon>
    </lineage>
</organism>
<dbReference type="GO" id="GO:0006508">
    <property type="term" value="P:proteolysis"/>
    <property type="evidence" value="ECO:0007669"/>
    <property type="project" value="UniProtKB-KW"/>
</dbReference>
<dbReference type="PANTHER" id="PTHR43343:SF3">
    <property type="entry name" value="PROTEASE DO-LIKE 8, CHLOROPLASTIC"/>
    <property type="match status" value="1"/>
</dbReference>
<reference evidence="6" key="1">
    <citation type="submission" date="2022-10" db="EMBL/GenBank/DDBJ databases">
        <title>The complete genomes of actinobacterial strains from the NBC collection.</title>
        <authorList>
            <person name="Joergensen T.S."/>
            <person name="Alvarez Arevalo M."/>
            <person name="Sterndorff E.B."/>
            <person name="Faurdal D."/>
            <person name="Vuksanovic O."/>
            <person name="Mourched A.-S."/>
            <person name="Charusanti P."/>
            <person name="Shaw S."/>
            <person name="Blin K."/>
            <person name="Weber T."/>
        </authorList>
    </citation>
    <scope>NUCLEOTIDE SEQUENCE</scope>
    <source>
        <strain evidence="6">NBC_00049</strain>
    </source>
</reference>
<keyword evidence="1" id="KW-0645">Protease</keyword>
<feature type="compositionally biased region" description="Basic and acidic residues" evidence="3">
    <location>
        <begin position="32"/>
        <end position="41"/>
    </location>
</feature>
<dbReference type="InterPro" id="IPR001940">
    <property type="entry name" value="Peptidase_S1C"/>
</dbReference>
<dbReference type="Gene3D" id="2.40.10.120">
    <property type="match status" value="1"/>
</dbReference>
<dbReference type="Pfam" id="PF13365">
    <property type="entry name" value="Trypsin_2"/>
    <property type="match status" value="1"/>
</dbReference>
<evidence type="ECO:0000256" key="3">
    <source>
        <dbReference type="SAM" id="MobiDB-lite"/>
    </source>
</evidence>
<keyword evidence="4" id="KW-0812">Transmembrane</keyword>
<dbReference type="SUPFAM" id="SSF50494">
    <property type="entry name" value="Trypsin-like serine proteases"/>
    <property type="match status" value="1"/>
</dbReference>